<gene>
    <name evidence="11" type="ORF">B1R32_101126</name>
</gene>
<comment type="similarity">
    <text evidence="9">Belongs to the glycosyltransferase group 1 family.</text>
</comment>
<keyword evidence="12" id="KW-1185">Reference proteome</keyword>
<dbReference type="AlphaFoldDB" id="A0A2S8SX67"/>
<reference evidence="11 12" key="1">
    <citation type="journal article" date="2018" name="Syst. Appl. Microbiol.">
        <title>Abditibacterium utsteinense sp. nov., the first cultivated member of candidate phylum FBP, isolated from ice-free Antarctic soil samples.</title>
        <authorList>
            <person name="Tahon G."/>
            <person name="Tytgat B."/>
            <person name="Lebbe L."/>
            <person name="Carlier A."/>
            <person name="Willems A."/>
        </authorList>
    </citation>
    <scope>NUCLEOTIDE SEQUENCE [LARGE SCALE GENOMIC DNA]</scope>
    <source>
        <strain evidence="11 12">LMG 29911</strain>
    </source>
</reference>
<dbReference type="EMBL" id="NIGF01000001">
    <property type="protein sequence ID" value="PQV65386.1"/>
    <property type="molecule type" value="Genomic_DNA"/>
</dbReference>
<evidence type="ECO:0000256" key="9">
    <source>
        <dbReference type="RuleBase" id="RU365103"/>
    </source>
</evidence>
<dbReference type="UniPathway" id="UPA00958"/>
<evidence type="ECO:0000256" key="8">
    <source>
        <dbReference type="PIRSR" id="PIRSR639901-2"/>
    </source>
</evidence>
<evidence type="ECO:0000256" key="2">
    <source>
        <dbReference type="ARBA" id="ARBA00012621"/>
    </source>
</evidence>
<feature type="site" description="Transition state stabilizer" evidence="8">
    <location>
        <position position="184"/>
    </location>
</feature>
<accession>A0A2S8SX67</accession>
<dbReference type="PANTHER" id="PTHR42755">
    <property type="entry name" value="3-DEOXY-MANNO-OCTULOSONATE CYTIDYLYLTRANSFERASE"/>
    <property type="match status" value="1"/>
</dbReference>
<dbReference type="Pfam" id="PF04413">
    <property type="entry name" value="Glycos_transf_N"/>
    <property type="match status" value="1"/>
</dbReference>
<feature type="site" description="Transition state stabilizer" evidence="8">
    <location>
        <position position="261"/>
    </location>
</feature>
<comment type="function">
    <text evidence="9">Involved in lipopolysaccharide (LPS) biosynthesis. Catalyzes the transfer of 3-deoxy-D-manno-octulosonate (Kdo) residue(s) from CMP-Kdo to lipid IV(A), the tetraacyldisaccharide-1,4'-bisphosphate precursor of lipid A.</text>
</comment>
<keyword evidence="9" id="KW-1003">Cell membrane</keyword>
<keyword evidence="9" id="KW-0448">Lipopolysaccharide biosynthesis</keyword>
<evidence type="ECO:0000313" key="12">
    <source>
        <dbReference type="Proteomes" id="UP000237684"/>
    </source>
</evidence>
<dbReference type="GO" id="GO:0043842">
    <property type="term" value="F:Kdo transferase activity"/>
    <property type="evidence" value="ECO:0007669"/>
    <property type="project" value="UniProtKB-EC"/>
</dbReference>
<dbReference type="EC" id="2.4.99.12" evidence="2 9"/>
<comment type="subcellular location">
    <subcellularLocation>
        <location evidence="9">Cell membrane</location>
    </subcellularLocation>
</comment>
<dbReference type="GO" id="GO:0009245">
    <property type="term" value="P:lipid A biosynthetic process"/>
    <property type="evidence" value="ECO:0007669"/>
    <property type="project" value="TreeGrafter"/>
</dbReference>
<dbReference type="Gene3D" id="3.40.50.2000">
    <property type="entry name" value="Glycogen Phosphorylase B"/>
    <property type="match status" value="1"/>
</dbReference>
<proteinExistence type="inferred from homology"/>
<comment type="pathway">
    <text evidence="1 9">Bacterial outer membrane biogenesis; LPS core biosynthesis.</text>
</comment>
<protein>
    <recommendedName>
        <fullName evidence="3 9">3-deoxy-D-manno-octulosonic acid transferase</fullName>
        <shortName evidence="9">Kdo transferase</shortName>
        <ecNumber evidence="2 9">2.4.99.12</ecNumber>
    </recommendedName>
    <alternativeName>
        <fullName evidence="5 9">Lipid IV(A) 3-deoxy-D-manno-octulosonic acid transferase</fullName>
    </alternativeName>
</protein>
<dbReference type="OrthoDB" id="9789797at2"/>
<dbReference type="Gene3D" id="3.40.50.11720">
    <property type="entry name" value="3-Deoxy-D-manno-octulosonic-acid transferase, N-terminal domain"/>
    <property type="match status" value="1"/>
</dbReference>
<name>A0A2S8SX67_9BACT</name>
<sequence length="505" mass="56070">MPTRSANAIGALPLGLKRMKKEPVSHPTNRRVLPILLRDMGVLVCQVISPWPYLTSLRRMWGRFRFLKRDWEFYRACWTVRFRAEVLPASTSPIKEETDEHKRALRVMLVTLGWGEVVGMEPLIAALRQARPDLHLMLTVKSHEAIIPASRLGDSPIIPLPSNCVLPVARYIDRSRPDIVVFYERFDPVILLRGLHLKGVPFVLLHARMQRSLSGSRLSVAFKKWQLQGLRAICLASAKDLPGAQQILPAHVQVHVTGSTKFPPEEPRLDAEHAAELQNWVESASGGAPILVAGSTHEGEEEWVLTAFQMVRDAWPASHPAPVLILAPRRPVRGEQIVPLLNARKLRFARRSDKQGSNNFSQIERCDVLLLDTLGELAYAYRFGVSAFVGGSITAETHNVTEPLIWSIPVAYGPLRCNFESEQRACEAAGVGFRVSTPAELAAHWTEILNSASLRKKLGEQAQQLVVSQSDALQKTLQVVLEAIDAINTDAPHTSHIAGEIGCQA</sequence>
<dbReference type="InterPro" id="IPR039901">
    <property type="entry name" value="Kdotransferase"/>
</dbReference>
<feature type="domain" description="3-deoxy-D-manno-octulosonic-acid transferase N-terminal" evidence="10">
    <location>
        <begin position="106"/>
        <end position="262"/>
    </location>
</feature>
<evidence type="ECO:0000256" key="4">
    <source>
        <dbReference type="ARBA" id="ARBA00022679"/>
    </source>
</evidence>
<evidence type="ECO:0000256" key="7">
    <source>
        <dbReference type="PIRSR" id="PIRSR639901-1"/>
    </source>
</evidence>
<evidence type="ECO:0000259" key="10">
    <source>
        <dbReference type="Pfam" id="PF04413"/>
    </source>
</evidence>
<dbReference type="RefSeq" id="WP_105482128.1">
    <property type="nucleotide sequence ID" value="NZ_NIGF01000001.1"/>
</dbReference>
<evidence type="ECO:0000313" key="11">
    <source>
        <dbReference type="EMBL" id="PQV65386.1"/>
    </source>
</evidence>
<dbReference type="GO" id="GO:0005886">
    <property type="term" value="C:plasma membrane"/>
    <property type="evidence" value="ECO:0007669"/>
    <property type="project" value="UniProtKB-SubCell"/>
</dbReference>
<evidence type="ECO:0000256" key="1">
    <source>
        <dbReference type="ARBA" id="ARBA00004713"/>
    </source>
</evidence>
<comment type="caution">
    <text evidence="11">The sequence shown here is derived from an EMBL/GenBank/DDBJ whole genome shotgun (WGS) entry which is preliminary data.</text>
</comment>
<comment type="catalytic activity">
    <reaction evidence="6 9">
        <text>lipid IVA (E. coli) + CMP-3-deoxy-beta-D-manno-octulosonate = alpha-Kdo-(2-&gt;6)-lipid IVA (E. coli) + CMP + H(+)</text>
        <dbReference type="Rhea" id="RHEA:28066"/>
        <dbReference type="ChEBI" id="CHEBI:15378"/>
        <dbReference type="ChEBI" id="CHEBI:58603"/>
        <dbReference type="ChEBI" id="CHEBI:60364"/>
        <dbReference type="ChEBI" id="CHEBI:60377"/>
        <dbReference type="ChEBI" id="CHEBI:85987"/>
        <dbReference type="EC" id="2.4.99.12"/>
    </reaction>
</comment>
<dbReference type="InParanoid" id="A0A2S8SX67"/>
<evidence type="ECO:0000256" key="3">
    <source>
        <dbReference type="ARBA" id="ARBA00019077"/>
    </source>
</evidence>
<dbReference type="SUPFAM" id="SSF53756">
    <property type="entry name" value="UDP-Glycosyltransferase/glycogen phosphorylase"/>
    <property type="match status" value="1"/>
</dbReference>
<keyword evidence="9" id="KW-0472">Membrane</keyword>
<feature type="active site" description="Proton acceptor" evidence="7">
    <location>
        <position position="116"/>
    </location>
</feature>
<dbReference type="InterPro" id="IPR038107">
    <property type="entry name" value="Glycos_transf_N_sf"/>
</dbReference>
<keyword evidence="4 9" id="KW-0808">Transferase</keyword>
<dbReference type="InterPro" id="IPR007507">
    <property type="entry name" value="Glycos_transf_N"/>
</dbReference>
<dbReference type="GO" id="GO:0009244">
    <property type="term" value="P:lipopolysaccharide core region biosynthetic process"/>
    <property type="evidence" value="ECO:0007669"/>
    <property type="project" value="UniProtKB-UniRule"/>
</dbReference>
<organism evidence="11 12">
    <name type="scientific">Abditibacterium utsteinense</name>
    <dbReference type="NCBI Taxonomy" id="1960156"/>
    <lineage>
        <taxon>Bacteria</taxon>
        <taxon>Pseudomonadati</taxon>
        <taxon>Abditibacteriota</taxon>
        <taxon>Abditibacteriia</taxon>
        <taxon>Abditibacteriales</taxon>
        <taxon>Abditibacteriaceae</taxon>
        <taxon>Abditibacterium</taxon>
    </lineage>
</organism>
<dbReference type="PANTHER" id="PTHR42755:SF1">
    <property type="entry name" value="3-DEOXY-D-MANNO-OCTULOSONIC ACID TRANSFERASE, MITOCHONDRIAL-RELATED"/>
    <property type="match status" value="1"/>
</dbReference>
<evidence type="ECO:0000256" key="5">
    <source>
        <dbReference type="ARBA" id="ARBA00031445"/>
    </source>
</evidence>
<evidence type="ECO:0000256" key="6">
    <source>
        <dbReference type="ARBA" id="ARBA00049183"/>
    </source>
</evidence>
<dbReference type="Proteomes" id="UP000237684">
    <property type="component" value="Unassembled WGS sequence"/>
</dbReference>